<feature type="compositionally biased region" description="Polar residues" evidence="1">
    <location>
        <begin position="1"/>
        <end position="10"/>
    </location>
</feature>
<feature type="compositionally biased region" description="Low complexity" evidence="1">
    <location>
        <begin position="47"/>
        <end position="69"/>
    </location>
</feature>
<dbReference type="HOGENOM" id="CLU_2312112_0_0_10"/>
<organism evidence="2 3">
    <name type="scientific">Leyella stercorea DSM 18206</name>
    <dbReference type="NCBI Taxonomy" id="1002367"/>
    <lineage>
        <taxon>Bacteria</taxon>
        <taxon>Pseudomonadati</taxon>
        <taxon>Bacteroidota</taxon>
        <taxon>Bacteroidia</taxon>
        <taxon>Bacteroidales</taxon>
        <taxon>Prevotellaceae</taxon>
        <taxon>Leyella</taxon>
    </lineage>
</organism>
<dbReference type="Proteomes" id="UP000004407">
    <property type="component" value="Unassembled WGS sequence"/>
</dbReference>
<feature type="compositionally biased region" description="Basic and acidic residues" evidence="1">
    <location>
        <begin position="14"/>
        <end position="23"/>
    </location>
</feature>
<dbReference type="EMBL" id="AFZZ01000139">
    <property type="protein sequence ID" value="EHJ39583.1"/>
    <property type="molecule type" value="Genomic_DNA"/>
</dbReference>
<proteinExistence type="predicted"/>
<dbReference type="AlphaFoldDB" id="G6AY81"/>
<feature type="compositionally biased region" description="Basic and acidic residues" evidence="1">
    <location>
        <begin position="78"/>
        <end position="87"/>
    </location>
</feature>
<comment type="caution">
    <text evidence="2">The sequence shown here is derived from an EMBL/GenBank/DDBJ whole genome shotgun (WGS) entry which is preliminary data.</text>
</comment>
<protein>
    <submittedName>
        <fullName evidence="2">Uncharacterized protein</fullName>
    </submittedName>
</protein>
<feature type="non-terminal residue" evidence="2">
    <location>
        <position position="1"/>
    </location>
</feature>
<sequence length="99" mass="10708">RTAPTKQAGINPTERTEHTEPSGREAPPTDWHGCAQIRRVWHPAVPTLPSESSSLSSTLPTARARTAPTKQAGISPTERTEHTEPSGREVPPTEHSLSL</sequence>
<name>G6AY81_9BACT</name>
<gene>
    <name evidence="2" type="ORF">HMPREF0673_01590</name>
</gene>
<evidence type="ECO:0000256" key="1">
    <source>
        <dbReference type="SAM" id="MobiDB-lite"/>
    </source>
</evidence>
<evidence type="ECO:0000313" key="2">
    <source>
        <dbReference type="EMBL" id="EHJ39583.1"/>
    </source>
</evidence>
<feature type="region of interest" description="Disordered" evidence="1">
    <location>
        <begin position="1"/>
        <end position="99"/>
    </location>
</feature>
<evidence type="ECO:0000313" key="3">
    <source>
        <dbReference type="Proteomes" id="UP000004407"/>
    </source>
</evidence>
<accession>G6AY81</accession>
<reference evidence="2 3" key="1">
    <citation type="submission" date="2011-08" db="EMBL/GenBank/DDBJ databases">
        <authorList>
            <person name="Weinstock G."/>
            <person name="Sodergren E."/>
            <person name="Clifton S."/>
            <person name="Fulton L."/>
            <person name="Fulton B."/>
            <person name="Courtney L."/>
            <person name="Fronick C."/>
            <person name="Harrison M."/>
            <person name="Strong C."/>
            <person name="Farmer C."/>
            <person name="Delahaunty K."/>
            <person name="Markovic C."/>
            <person name="Hall O."/>
            <person name="Minx P."/>
            <person name="Tomlinson C."/>
            <person name="Mitreva M."/>
            <person name="Hou S."/>
            <person name="Chen J."/>
            <person name="Wollam A."/>
            <person name="Pepin K.H."/>
            <person name="Johnson M."/>
            <person name="Bhonagiri V."/>
            <person name="Zhang X."/>
            <person name="Suruliraj S."/>
            <person name="Warren W."/>
            <person name="Chinwalla A."/>
            <person name="Mardis E.R."/>
            <person name="Wilson R.K."/>
        </authorList>
    </citation>
    <scope>NUCLEOTIDE SEQUENCE [LARGE SCALE GENOMIC DNA]</scope>
    <source>
        <strain evidence="2 3">DSM 18206</strain>
    </source>
</reference>